<sequence>MALAGRQSAYTDLLARHREPIYRIVRGHIGDADEAVDVTQQAFIAAFAALDRYDRVRPFRHWLARIALNKCRDWARRRAVRRLLTAALPLGAAEAVADESIPQDVVLADRQRLKGVMLAIAGLPSRLKEALLLHTVEGLSQSETAAVLGVTEKTVETRVYRARQKLNEILRGQSESGVSSRTTNDEGPSS</sequence>
<keyword evidence="2" id="KW-0805">Transcription regulation</keyword>
<dbReference type="EMBL" id="JBHRSU010000032">
    <property type="protein sequence ID" value="MFC3101424.1"/>
    <property type="molecule type" value="Genomic_DNA"/>
</dbReference>
<proteinExistence type="inferred from homology"/>
<feature type="domain" description="RNA polymerase sigma-70 region 2" evidence="7">
    <location>
        <begin position="14"/>
        <end position="79"/>
    </location>
</feature>
<dbReference type="PANTHER" id="PTHR43133">
    <property type="entry name" value="RNA POLYMERASE ECF-TYPE SIGMA FACTO"/>
    <property type="match status" value="1"/>
</dbReference>
<dbReference type="Pfam" id="PF04542">
    <property type="entry name" value="Sigma70_r2"/>
    <property type="match status" value="1"/>
</dbReference>
<reference evidence="10" key="1">
    <citation type="journal article" date="2019" name="Int. J. Syst. Evol. Microbiol.">
        <title>The Global Catalogue of Microorganisms (GCM) 10K type strain sequencing project: providing services to taxonomists for standard genome sequencing and annotation.</title>
        <authorList>
            <consortium name="The Broad Institute Genomics Platform"/>
            <consortium name="The Broad Institute Genome Sequencing Center for Infectious Disease"/>
            <person name="Wu L."/>
            <person name="Ma J."/>
        </authorList>
    </citation>
    <scope>NUCLEOTIDE SEQUENCE [LARGE SCALE GENOMIC DNA]</scope>
    <source>
        <strain evidence="10">KCTC 52606</strain>
    </source>
</reference>
<dbReference type="Gene3D" id="1.10.10.10">
    <property type="entry name" value="Winged helix-like DNA-binding domain superfamily/Winged helix DNA-binding domain"/>
    <property type="match status" value="1"/>
</dbReference>
<dbReference type="InterPro" id="IPR036388">
    <property type="entry name" value="WH-like_DNA-bd_sf"/>
</dbReference>
<evidence type="ECO:0000256" key="1">
    <source>
        <dbReference type="ARBA" id="ARBA00010641"/>
    </source>
</evidence>
<feature type="region of interest" description="Disordered" evidence="6">
    <location>
        <begin position="171"/>
        <end position="190"/>
    </location>
</feature>
<evidence type="ECO:0000259" key="8">
    <source>
        <dbReference type="Pfam" id="PF08281"/>
    </source>
</evidence>
<evidence type="ECO:0000256" key="5">
    <source>
        <dbReference type="ARBA" id="ARBA00023163"/>
    </source>
</evidence>
<dbReference type="InterPro" id="IPR039425">
    <property type="entry name" value="RNA_pol_sigma-70-like"/>
</dbReference>
<dbReference type="Pfam" id="PF08281">
    <property type="entry name" value="Sigma70_r4_2"/>
    <property type="match status" value="1"/>
</dbReference>
<dbReference type="InterPro" id="IPR013324">
    <property type="entry name" value="RNA_pol_sigma_r3/r4-like"/>
</dbReference>
<evidence type="ECO:0000259" key="7">
    <source>
        <dbReference type="Pfam" id="PF04542"/>
    </source>
</evidence>
<comment type="caution">
    <text evidence="9">The sequence shown here is derived from an EMBL/GenBank/DDBJ whole genome shotgun (WGS) entry which is preliminary data.</text>
</comment>
<evidence type="ECO:0000256" key="2">
    <source>
        <dbReference type="ARBA" id="ARBA00023015"/>
    </source>
</evidence>
<dbReference type="NCBIfam" id="TIGR02937">
    <property type="entry name" value="sigma70-ECF"/>
    <property type="match status" value="1"/>
</dbReference>
<organism evidence="9 10">
    <name type="scientific">Alteraurantiacibacter lauratis</name>
    <dbReference type="NCBI Taxonomy" id="2054627"/>
    <lineage>
        <taxon>Bacteria</taxon>
        <taxon>Pseudomonadati</taxon>
        <taxon>Pseudomonadota</taxon>
        <taxon>Alphaproteobacteria</taxon>
        <taxon>Sphingomonadales</taxon>
        <taxon>Erythrobacteraceae</taxon>
        <taxon>Alteraurantiacibacter</taxon>
    </lineage>
</organism>
<dbReference type="Gene3D" id="1.10.1740.10">
    <property type="match status" value="1"/>
</dbReference>
<evidence type="ECO:0000313" key="10">
    <source>
        <dbReference type="Proteomes" id="UP001595378"/>
    </source>
</evidence>
<dbReference type="InterPro" id="IPR013325">
    <property type="entry name" value="RNA_pol_sigma_r2"/>
</dbReference>
<dbReference type="RefSeq" id="WP_336919383.1">
    <property type="nucleotide sequence ID" value="NZ_JBANRN010000009.1"/>
</dbReference>
<dbReference type="CDD" id="cd06171">
    <property type="entry name" value="Sigma70_r4"/>
    <property type="match status" value="1"/>
</dbReference>
<dbReference type="InterPro" id="IPR007627">
    <property type="entry name" value="RNA_pol_sigma70_r2"/>
</dbReference>
<dbReference type="SUPFAM" id="SSF88946">
    <property type="entry name" value="Sigma2 domain of RNA polymerase sigma factors"/>
    <property type="match status" value="1"/>
</dbReference>
<keyword evidence="4" id="KW-0238">DNA-binding</keyword>
<feature type="compositionally biased region" description="Polar residues" evidence="6">
    <location>
        <begin position="173"/>
        <end position="190"/>
    </location>
</feature>
<keyword evidence="10" id="KW-1185">Reference proteome</keyword>
<evidence type="ECO:0000256" key="6">
    <source>
        <dbReference type="SAM" id="MobiDB-lite"/>
    </source>
</evidence>
<dbReference type="SUPFAM" id="SSF88659">
    <property type="entry name" value="Sigma3 and sigma4 domains of RNA polymerase sigma factors"/>
    <property type="match status" value="1"/>
</dbReference>
<feature type="domain" description="RNA polymerase sigma factor 70 region 4 type 2" evidence="8">
    <location>
        <begin position="116"/>
        <end position="166"/>
    </location>
</feature>
<accession>A0ABV7EFD3</accession>
<keyword evidence="3" id="KW-0731">Sigma factor</keyword>
<comment type="similarity">
    <text evidence="1">Belongs to the sigma-70 factor family. ECF subfamily.</text>
</comment>
<evidence type="ECO:0000313" key="9">
    <source>
        <dbReference type="EMBL" id="MFC3101424.1"/>
    </source>
</evidence>
<dbReference type="PANTHER" id="PTHR43133:SF8">
    <property type="entry name" value="RNA POLYMERASE SIGMA FACTOR HI_1459-RELATED"/>
    <property type="match status" value="1"/>
</dbReference>
<dbReference type="Proteomes" id="UP001595378">
    <property type="component" value="Unassembled WGS sequence"/>
</dbReference>
<gene>
    <name evidence="9" type="ORF">ACFODK_11050</name>
</gene>
<evidence type="ECO:0000256" key="3">
    <source>
        <dbReference type="ARBA" id="ARBA00023082"/>
    </source>
</evidence>
<protein>
    <submittedName>
        <fullName evidence="9">RNA polymerase sigma factor</fullName>
    </submittedName>
</protein>
<name>A0ABV7EFD3_9SPHN</name>
<evidence type="ECO:0000256" key="4">
    <source>
        <dbReference type="ARBA" id="ARBA00023125"/>
    </source>
</evidence>
<dbReference type="InterPro" id="IPR013249">
    <property type="entry name" value="RNA_pol_sigma70_r4_t2"/>
</dbReference>
<keyword evidence="5" id="KW-0804">Transcription</keyword>
<dbReference type="InterPro" id="IPR014284">
    <property type="entry name" value="RNA_pol_sigma-70_dom"/>
</dbReference>